<dbReference type="GO" id="GO:0016301">
    <property type="term" value="F:kinase activity"/>
    <property type="evidence" value="ECO:0007669"/>
    <property type="project" value="UniProtKB-KW"/>
</dbReference>
<dbReference type="Pfam" id="PF07730">
    <property type="entry name" value="HisKA_3"/>
    <property type="match status" value="1"/>
</dbReference>
<dbReference type="InterPro" id="IPR050482">
    <property type="entry name" value="Sensor_HK_TwoCompSys"/>
</dbReference>
<dbReference type="Gene3D" id="3.30.565.10">
    <property type="entry name" value="Histidine kinase-like ATPase, C-terminal domain"/>
    <property type="match status" value="1"/>
</dbReference>
<sequence length="426" mass="45133">MRPTRSSTAWQALTRRGFLLSAWPWRSIAYLVTGVPIGAGVFVLGTGLFVIGSATAVVLVGIPLLALLGLSGIPLAAVERRRLRLVDPETPVRGVHRERVNLFARYGEQATWRELSYAVVFGLLLWPLDLAAVVLGLSVPLGVLGAPLLLALIGRHGQVKILKSWTVSTSTDAWALVPIGALMLVVALYGLTVVAGARAAIARVLLVPREDELTARLVDVSRSRARLVDAFDVERRRIERDLHDGAQQRLVALTLTLGLARMAEGEEAAALLAQAHDESKRALDELRALVRGVHPQILTDRGLPAAVTELAGRSPLPVDLDFDLPGRLPGQIETAAYFVVSEALSNVAKHSGAGRAAVTGRVDAGRLVLEIWDDGVGGADSGGGTGLTGLADRISVVDGRLALSSPPGGPTVIHVEIPCTRLDRSG</sequence>
<evidence type="ECO:0000256" key="8">
    <source>
        <dbReference type="ARBA" id="ARBA00023012"/>
    </source>
</evidence>
<dbReference type="PANTHER" id="PTHR24421">
    <property type="entry name" value="NITRATE/NITRITE SENSOR PROTEIN NARX-RELATED"/>
    <property type="match status" value="1"/>
</dbReference>
<evidence type="ECO:0000256" key="1">
    <source>
        <dbReference type="ARBA" id="ARBA00000085"/>
    </source>
</evidence>
<evidence type="ECO:0000259" key="10">
    <source>
        <dbReference type="SMART" id="SM00387"/>
    </source>
</evidence>
<comment type="catalytic activity">
    <reaction evidence="1">
        <text>ATP + protein L-histidine = ADP + protein N-phospho-L-histidine.</text>
        <dbReference type="EC" id="2.7.13.3"/>
    </reaction>
</comment>
<dbReference type="RefSeq" id="WP_252809329.1">
    <property type="nucleotide sequence ID" value="NZ_BAAABM010000022.1"/>
</dbReference>
<keyword evidence="8" id="KW-0902">Two-component regulatory system</keyword>
<evidence type="ECO:0000256" key="4">
    <source>
        <dbReference type="ARBA" id="ARBA00022679"/>
    </source>
</evidence>
<evidence type="ECO:0000256" key="3">
    <source>
        <dbReference type="ARBA" id="ARBA00022553"/>
    </source>
</evidence>
<accession>A0ABN0WIV9</accession>
<dbReference type="InterPro" id="IPR036890">
    <property type="entry name" value="HATPase_C_sf"/>
</dbReference>
<keyword evidence="7" id="KW-0067">ATP-binding</keyword>
<dbReference type="Proteomes" id="UP001501822">
    <property type="component" value="Unassembled WGS sequence"/>
</dbReference>
<feature type="transmembrane region" description="Helical" evidence="9">
    <location>
        <begin position="57"/>
        <end position="78"/>
    </location>
</feature>
<keyword evidence="9" id="KW-0812">Transmembrane</keyword>
<evidence type="ECO:0000313" key="11">
    <source>
        <dbReference type="EMBL" id="GAA0339342.1"/>
    </source>
</evidence>
<name>A0ABN0WIV9_9ACTN</name>
<dbReference type="InterPro" id="IPR025828">
    <property type="entry name" value="Put_sensor_dom"/>
</dbReference>
<dbReference type="EC" id="2.7.13.3" evidence="2"/>
<dbReference type="InterPro" id="IPR011712">
    <property type="entry name" value="Sig_transdc_His_kin_sub3_dim/P"/>
</dbReference>
<keyword evidence="6 11" id="KW-0418">Kinase</keyword>
<dbReference type="SMART" id="SM00387">
    <property type="entry name" value="HATPase_c"/>
    <property type="match status" value="1"/>
</dbReference>
<dbReference type="InterPro" id="IPR003594">
    <property type="entry name" value="HATPase_dom"/>
</dbReference>
<keyword evidence="5" id="KW-0547">Nucleotide-binding</keyword>
<feature type="transmembrane region" description="Helical" evidence="9">
    <location>
        <begin position="173"/>
        <end position="195"/>
    </location>
</feature>
<keyword evidence="3" id="KW-0597">Phosphoprotein</keyword>
<dbReference type="Pfam" id="PF13796">
    <property type="entry name" value="Sensor"/>
    <property type="match status" value="1"/>
</dbReference>
<dbReference type="Pfam" id="PF02518">
    <property type="entry name" value="HATPase_c"/>
    <property type="match status" value="1"/>
</dbReference>
<reference evidence="11 12" key="1">
    <citation type="journal article" date="2019" name="Int. J. Syst. Evol. Microbiol.">
        <title>The Global Catalogue of Microorganisms (GCM) 10K type strain sequencing project: providing services to taxonomists for standard genome sequencing and annotation.</title>
        <authorList>
            <consortium name="The Broad Institute Genomics Platform"/>
            <consortium name="The Broad Institute Genome Sequencing Center for Infectious Disease"/>
            <person name="Wu L."/>
            <person name="Ma J."/>
        </authorList>
    </citation>
    <scope>NUCLEOTIDE SEQUENCE [LARGE SCALE GENOMIC DNA]</scope>
    <source>
        <strain evidence="11 12">JCM 3146</strain>
    </source>
</reference>
<organism evidence="11 12">
    <name type="scientific">Actinoallomurus spadix</name>
    <dbReference type="NCBI Taxonomy" id="79912"/>
    <lineage>
        <taxon>Bacteria</taxon>
        <taxon>Bacillati</taxon>
        <taxon>Actinomycetota</taxon>
        <taxon>Actinomycetes</taxon>
        <taxon>Streptosporangiales</taxon>
        <taxon>Thermomonosporaceae</taxon>
        <taxon>Actinoallomurus</taxon>
    </lineage>
</organism>
<evidence type="ECO:0000256" key="2">
    <source>
        <dbReference type="ARBA" id="ARBA00012438"/>
    </source>
</evidence>
<protein>
    <recommendedName>
        <fullName evidence="2">histidine kinase</fullName>
        <ecNumber evidence="2">2.7.13.3</ecNumber>
    </recommendedName>
</protein>
<keyword evidence="9" id="KW-0472">Membrane</keyword>
<dbReference type="PANTHER" id="PTHR24421:SF10">
    <property type="entry name" value="NITRATE_NITRITE SENSOR PROTEIN NARQ"/>
    <property type="match status" value="1"/>
</dbReference>
<comment type="caution">
    <text evidence="11">The sequence shown here is derived from an EMBL/GenBank/DDBJ whole genome shotgun (WGS) entry which is preliminary data.</text>
</comment>
<evidence type="ECO:0000256" key="7">
    <source>
        <dbReference type="ARBA" id="ARBA00022840"/>
    </source>
</evidence>
<dbReference type="EMBL" id="BAAABM010000022">
    <property type="protein sequence ID" value="GAA0339342.1"/>
    <property type="molecule type" value="Genomic_DNA"/>
</dbReference>
<keyword evidence="9" id="KW-1133">Transmembrane helix</keyword>
<feature type="transmembrane region" description="Helical" evidence="9">
    <location>
        <begin position="28"/>
        <end position="51"/>
    </location>
</feature>
<proteinExistence type="predicted"/>
<evidence type="ECO:0000256" key="5">
    <source>
        <dbReference type="ARBA" id="ARBA00022741"/>
    </source>
</evidence>
<feature type="transmembrane region" description="Helical" evidence="9">
    <location>
        <begin position="130"/>
        <end position="153"/>
    </location>
</feature>
<feature type="domain" description="Histidine kinase/HSP90-like ATPase" evidence="10">
    <location>
        <begin position="331"/>
        <end position="421"/>
    </location>
</feature>
<gene>
    <name evidence="11" type="ORF">GCM10010151_31160</name>
</gene>
<evidence type="ECO:0000256" key="6">
    <source>
        <dbReference type="ARBA" id="ARBA00022777"/>
    </source>
</evidence>
<evidence type="ECO:0000313" key="12">
    <source>
        <dbReference type="Proteomes" id="UP001501822"/>
    </source>
</evidence>
<dbReference type="SUPFAM" id="SSF55874">
    <property type="entry name" value="ATPase domain of HSP90 chaperone/DNA topoisomerase II/histidine kinase"/>
    <property type="match status" value="1"/>
</dbReference>
<keyword evidence="12" id="KW-1185">Reference proteome</keyword>
<evidence type="ECO:0000256" key="9">
    <source>
        <dbReference type="SAM" id="Phobius"/>
    </source>
</evidence>
<keyword evidence="4" id="KW-0808">Transferase</keyword>
<dbReference type="Gene3D" id="1.20.5.1930">
    <property type="match status" value="1"/>
</dbReference>